<evidence type="ECO:0000259" key="4">
    <source>
        <dbReference type="Pfam" id="PF24883"/>
    </source>
</evidence>
<dbReference type="Proteomes" id="UP000297910">
    <property type="component" value="Unassembled WGS sequence"/>
</dbReference>
<feature type="domain" description="Nephrocystin 3-like N-terminal" evidence="4">
    <location>
        <begin position="10"/>
        <end position="62"/>
    </location>
</feature>
<proteinExistence type="predicted"/>
<dbReference type="PRINTS" id="PR01415">
    <property type="entry name" value="ANKYRIN"/>
</dbReference>
<dbReference type="PANTHER" id="PTHR24161">
    <property type="entry name" value="ANK_REP_REGION DOMAIN-CONTAINING PROTEIN-RELATED"/>
    <property type="match status" value="1"/>
</dbReference>
<evidence type="ECO:0000313" key="6">
    <source>
        <dbReference type="Proteomes" id="UP000297910"/>
    </source>
</evidence>
<dbReference type="SUPFAM" id="SSF48403">
    <property type="entry name" value="Ankyrin repeat"/>
    <property type="match status" value="1"/>
</dbReference>
<evidence type="ECO:0000256" key="1">
    <source>
        <dbReference type="ARBA" id="ARBA00022737"/>
    </source>
</evidence>
<dbReference type="PROSITE" id="PS50297">
    <property type="entry name" value="ANK_REP_REGION"/>
    <property type="match status" value="1"/>
</dbReference>
<gene>
    <name evidence="5" type="ORF">BPAE_0036g00020</name>
</gene>
<dbReference type="InterPro" id="IPR002110">
    <property type="entry name" value="Ankyrin_rpt"/>
</dbReference>
<name>A0A4Z1G1A5_9HELO</name>
<keyword evidence="6" id="KW-1185">Reference proteome</keyword>
<dbReference type="PROSITE" id="PS50088">
    <property type="entry name" value="ANK_REPEAT"/>
    <property type="match status" value="1"/>
</dbReference>
<evidence type="ECO:0000313" key="5">
    <source>
        <dbReference type="EMBL" id="TGO27791.1"/>
    </source>
</evidence>
<accession>A0A4Z1G1A5</accession>
<evidence type="ECO:0000256" key="3">
    <source>
        <dbReference type="PROSITE-ProRule" id="PRU00023"/>
    </source>
</evidence>
<comment type="caution">
    <text evidence="5">The sequence shown here is derived from an EMBL/GenBank/DDBJ whole genome shotgun (WGS) entry which is preliminary data.</text>
</comment>
<evidence type="ECO:0000256" key="2">
    <source>
        <dbReference type="ARBA" id="ARBA00023043"/>
    </source>
</evidence>
<reference evidence="5 6" key="1">
    <citation type="submission" date="2017-12" db="EMBL/GenBank/DDBJ databases">
        <title>Comparative genomics of Botrytis spp.</title>
        <authorList>
            <person name="Valero-Jimenez C.A."/>
            <person name="Tapia P."/>
            <person name="Veloso J."/>
            <person name="Silva-Moreno E."/>
            <person name="Staats M."/>
            <person name="Valdes J.H."/>
            <person name="Van Kan J.A.L."/>
        </authorList>
    </citation>
    <scope>NUCLEOTIDE SEQUENCE [LARGE SCALE GENOMIC DNA]</scope>
    <source>
        <strain evidence="5 6">Bp0003</strain>
    </source>
</reference>
<dbReference type="Pfam" id="PF24883">
    <property type="entry name" value="NPHP3_N"/>
    <property type="match status" value="1"/>
</dbReference>
<feature type="repeat" description="ANK" evidence="3">
    <location>
        <begin position="246"/>
        <end position="278"/>
    </location>
</feature>
<keyword evidence="2 3" id="KW-0040">ANK repeat</keyword>
<organism evidence="5 6">
    <name type="scientific">Botrytis paeoniae</name>
    <dbReference type="NCBI Taxonomy" id="278948"/>
    <lineage>
        <taxon>Eukaryota</taxon>
        <taxon>Fungi</taxon>
        <taxon>Dikarya</taxon>
        <taxon>Ascomycota</taxon>
        <taxon>Pezizomycotina</taxon>
        <taxon>Leotiomycetes</taxon>
        <taxon>Helotiales</taxon>
        <taxon>Sclerotiniaceae</taxon>
        <taxon>Botrytis</taxon>
    </lineage>
</organism>
<dbReference type="InterPro" id="IPR056884">
    <property type="entry name" value="NPHP3-like_N"/>
</dbReference>
<dbReference type="InterPro" id="IPR036770">
    <property type="entry name" value="Ankyrin_rpt-contain_sf"/>
</dbReference>
<dbReference type="SMART" id="SM00248">
    <property type="entry name" value="ANK"/>
    <property type="match status" value="6"/>
</dbReference>
<dbReference type="Pfam" id="PF12796">
    <property type="entry name" value="Ank_2"/>
    <property type="match status" value="1"/>
</dbReference>
<dbReference type="Gene3D" id="1.25.40.20">
    <property type="entry name" value="Ankyrin repeat-containing domain"/>
    <property type="match status" value="2"/>
</dbReference>
<dbReference type="PANTHER" id="PTHR24161:SF124">
    <property type="entry name" value="TRANSIENT RECEPTOR POTENTIAL CHANNEL PYREXIA"/>
    <property type="match status" value="1"/>
</dbReference>
<protein>
    <recommendedName>
        <fullName evidence="4">Nephrocystin 3-like N-terminal domain-containing protein</fullName>
    </recommendedName>
</protein>
<dbReference type="AlphaFoldDB" id="A0A4Z1G1A5"/>
<sequence length="640" mass="72011">MSSGKSINLGTGILVCDTPQCQQWHNIDDHGSLWVKGVPGAGKSVIPACLVRHLKATENSPVLFNNLATFRLQFVKTLMTSRPIQPLQLGLKDASIVQISLEDDRVGKDIDLFVSQRLGNMLEGRNSDLKLSLHSIICDRSAGLFLYARLLSDQLVPALVSKQHLDLEETDSTLPVGMQDMYNSILLQQSKSIGIDTDRQVFTLDAVIFFSRLLRLNELADLLAFIYPSYNLSSAKTIVKSACDTGGRTLLHWACQSDHFKIVELLLHYRAILDNEDDSHLRPIHEAARRKSAPIVLALLKAGVNPTRSTDDDSRPDSEVCARYREGEPGTALDYMCANGHTETIFVTVPFLETRGIEEALWRCLMNGKPEAVRAILTNTNVSLNAVYTGTTILYAATIGEDPGSVEQVLIRDADLNVFSEPRLLDRRQHSAKPQDRDIFRAQHYTILQKDGQWAYSSLVVFYITYKRRKVGHPMVPERRVQCDDKDEKGHGSIYNILARTKDVELLKLLIHHGADVSAISTDGESCLEALFAYRFTTRDTDSFDTTIQFLVKNGARCDVQPAKGLSIIERMANSKNYNIKTFRFMLQYCTDKETKRRCLLLLNKDTKEEMKKFDEEILLSGVSLKERDEKGRTALIQKD</sequence>
<keyword evidence="1" id="KW-0677">Repeat</keyword>
<dbReference type="EMBL" id="PQXI01000036">
    <property type="protein sequence ID" value="TGO27791.1"/>
    <property type="molecule type" value="Genomic_DNA"/>
</dbReference>